<keyword evidence="6 11" id="KW-1133">Transmembrane helix</keyword>
<dbReference type="SUPFAM" id="SSF103190">
    <property type="entry name" value="Sensory domain-like"/>
    <property type="match status" value="1"/>
</dbReference>
<dbReference type="Pfam" id="PF02743">
    <property type="entry name" value="dCache_1"/>
    <property type="match status" value="1"/>
</dbReference>
<dbReference type="PROSITE" id="PS50111">
    <property type="entry name" value="CHEMOTAXIS_TRANSDUC_2"/>
    <property type="match status" value="1"/>
</dbReference>
<dbReference type="InterPro" id="IPR029151">
    <property type="entry name" value="Sensor-like_sf"/>
</dbReference>
<dbReference type="Pfam" id="PF00672">
    <property type="entry name" value="HAMP"/>
    <property type="match status" value="1"/>
</dbReference>
<evidence type="ECO:0000259" key="13">
    <source>
        <dbReference type="PROSITE" id="PS50885"/>
    </source>
</evidence>
<dbReference type="RefSeq" id="WP_099521487.1">
    <property type="nucleotide sequence ID" value="NZ_CP016808.1"/>
</dbReference>
<comment type="subcellular location">
    <subcellularLocation>
        <location evidence="1">Cell membrane</location>
        <topology evidence="1">Multi-pass membrane protein</topology>
    </subcellularLocation>
</comment>
<evidence type="ECO:0000256" key="10">
    <source>
        <dbReference type="PROSITE-ProRule" id="PRU00284"/>
    </source>
</evidence>
<organism evidence="14">
    <name type="scientific">Paenibacillus sp. BIHB 4019</name>
    <dbReference type="NCBI Taxonomy" id="1870819"/>
    <lineage>
        <taxon>Bacteria</taxon>
        <taxon>Bacillati</taxon>
        <taxon>Bacillota</taxon>
        <taxon>Bacilli</taxon>
        <taxon>Bacillales</taxon>
        <taxon>Paenibacillaceae</taxon>
        <taxon>Paenibacillus</taxon>
    </lineage>
</organism>
<evidence type="ECO:0000259" key="12">
    <source>
        <dbReference type="PROSITE" id="PS50111"/>
    </source>
</evidence>
<evidence type="ECO:0008006" key="15">
    <source>
        <dbReference type="Google" id="ProtNLM"/>
    </source>
</evidence>
<dbReference type="PANTHER" id="PTHR32089:SF114">
    <property type="entry name" value="METHYL-ACCEPTING CHEMOTAXIS PROTEIN MCPB"/>
    <property type="match status" value="1"/>
</dbReference>
<gene>
    <name evidence="14" type="ORF">BBD42_05925</name>
</gene>
<evidence type="ECO:0000256" key="1">
    <source>
        <dbReference type="ARBA" id="ARBA00004651"/>
    </source>
</evidence>
<dbReference type="GO" id="GO:0005886">
    <property type="term" value="C:plasma membrane"/>
    <property type="evidence" value="ECO:0007669"/>
    <property type="project" value="UniProtKB-SubCell"/>
</dbReference>
<keyword evidence="7 11" id="KW-0472">Membrane</keyword>
<dbReference type="CDD" id="cd11386">
    <property type="entry name" value="MCP_signal"/>
    <property type="match status" value="1"/>
</dbReference>
<evidence type="ECO:0000313" key="14">
    <source>
        <dbReference type="EMBL" id="ANY70598.1"/>
    </source>
</evidence>
<feature type="domain" description="Methyl-accepting transducer" evidence="12">
    <location>
        <begin position="379"/>
        <end position="615"/>
    </location>
</feature>
<feature type="transmembrane region" description="Helical" evidence="11">
    <location>
        <begin position="284"/>
        <end position="307"/>
    </location>
</feature>
<dbReference type="GO" id="GO:0006935">
    <property type="term" value="P:chemotaxis"/>
    <property type="evidence" value="ECO:0007669"/>
    <property type="project" value="UniProtKB-KW"/>
</dbReference>
<dbReference type="Gene3D" id="3.30.450.20">
    <property type="entry name" value="PAS domain"/>
    <property type="match status" value="2"/>
</dbReference>
<evidence type="ECO:0000256" key="2">
    <source>
        <dbReference type="ARBA" id="ARBA00022475"/>
    </source>
</evidence>
<dbReference type="Gene3D" id="1.10.8.500">
    <property type="entry name" value="HAMP domain in histidine kinase"/>
    <property type="match status" value="1"/>
</dbReference>
<keyword evidence="3" id="KW-0488">Methylation</keyword>
<proteinExistence type="inferred from homology"/>
<dbReference type="PRINTS" id="PR00260">
    <property type="entry name" value="CHEMTRNSDUCR"/>
</dbReference>
<accession>A0A1B2DSB3</accession>
<evidence type="ECO:0000256" key="8">
    <source>
        <dbReference type="ARBA" id="ARBA00023224"/>
    </source>
</evidence>
<protein>
    <recommendedName>
        <fullName evidence="15">Chemotaxis protein</fullName>
    </recommendedName>
</protein>
<dbReference type="EMBL" id="CP016808">
    <property type="protein sequence ID" value="ANY70598.1"/>
    <property type="molecule type" value="Genomic_DNA"/>
</dbReference>
<dbReference type="CDD" id="cd12912">
    <property type="entry name" value="PDC2_MCP_like"/>
    <property type="match status" value="1"/>
</dbReference>
<dbReference type="InterPro" id="IPR004090">
    <property type="entry name" value="Chemotax_Me-accpt_rcpt"/>
</dbReference>
<dbReference type="InterPro" id="IPR033479">
    <property type="entry name" value="dCache_1"/>
</dbReference>
<dbReference type="AlphaFoldDB" id="A0A1B2DSB3"/>
<keyword evidence="4" id="KW-0145">Chemotaxis</keyword>
<dbReference type="SMART" id="SM00283">
    <property type="entry name" value="MA"/>
    <property type="match status" value="1"/>
</dbReference>
<evidence type="ECO:0000256" key="9">
    <source>
        <dbReference type="ARBA" id="ARBA00029447"/>
    </source>
</evidence>
<keyword evidence="2" id="KW-1003">Cell membrane</keyword>
<dbReference type="SUPFAM" id="SSF58104">
    <property type="entry name" value="Methyl-accepting chemotaxis protein (MCP) signaling domain"/>
    <property type="match status" value="1"/>
</dbReference>
<dbReference type="Pfam" id="PF00015">
    <property type="entry name" value="MCPsignal"/>
    <property type="match status" value="1"/>
</dbReference>
<evidence type="ECO:0000256" key="4">
    <source>
        <dbReference type="ARBA" id="ARBA00022500"/>
    </source>
</evidence>
<evidence type="ECO:0000256" key="5">
    <source>
        <dbReference type="ARBA" id="ARBA00022692"/>
    </source>
</evidence>
<dbReference type="Gene3D" id="1.10.287.950">
    <property type="entry name" value="Methyl-accepting chemotaxis protein"/>
    <property type="match status" value="1"/>
</dbReference>
<feature type="domain" description="HAMP" evidence="13">
    <location>
        <begin position="308"/>
        <end position="360"/>
    </location>
</feature>
<evidence type="ECO:0000256" key="3">
    <source>
        <dbReference type="ARBA" id="ARBA00022481"/>
    </source>
</evidence>
<evidence type="ECO:0000256" key="11">
    <source>
        <dbReference type="SAM" id="Phobius"/>
    </source>
</evidence>
<dbReference type="CDD" id="cd06225">
    <property type="entry name" value="HAMP"/>
    <property type="match status" value="1"/>
</dbReference>
<evidence type="ECO:0000256" key="6">
    <source>
        <dbReference type="ARBA" id="ARBA00022989"/>
    </source>
</evidence>
<dbReference type="GO" id="GO:0007165">
    <property type="term" value="P:signal transduction"/>
    <property type="evidence" value="ECO:0007669"/>
    <property type="project" value="UniProtKB-KW"/>
</dbReference>
<name>A0A1B2DSB3_9BACL</name>
<dbReference type="GO" id="GO:0004888">
    <property type="term" value="F:transmembrane signaling receptor activity"/>
    <property type="evidence" value="ECO:0007669"/>
    <property type="project" value="InterPro"/>
</dbReference>
<keyword evidence="8 10" id="KW-0807">Transducer</keyword>
<reference evidence="14" key="1">
    <citation type="submission" date="2016-08" db="EMBL/GenBank/DDBJ databases">
        <title>Complete Genome Seqeunce of Paenibacillus sp. BIHB 4019 from tea rhizoplane.</title>
        <authorList>
            <person name="Thakur R."/>
            <person name="Swarnkar M.K."/>
            <person name="Gulati A."/>
        </authorList>
    </citation>
    <scope>NUCLEOTIDE SEQUENCE [LARGE SCALE GENOMIC DNA]</scope>
    <source>
        <strain evidence="14">BIHB4019</strain>
    </source>
</reference>
<dbReference type="InterPro" id="IPR003660">
    <property type="entry name" value="HAMP_dom"/>
</dbReference>
<dbReference type="PROSITE" id="PS50885">
    <property type="entry name" value="HAMP"/>
    <property type="match status" value="1"/>
</dbReference>
<keyword evidence="5 11" id="KW-0812">Transmembrane</keyword>
<evidence type="ECO:0000256" key="7">
    <source>
        <dbReference type="ARBA" id="ARBA00023136"/>
    </source>
</evidence>
<comment type="similarity">
    <text evidence="9">Belongs to the methyl-accepting chemotaxis (MCP) protein family.</text>
</comment>
<dbReference type="PANTHER" id="PTHR32089">
    <property type="entry name" value="METHYL-ACCEPTING CHEMOTAXIS PROTEIN MCPB"/>
    <property type="match status" value="1"/>
</dbReference>
<sequence length="665" mass="70746">MSKKRLWQKSLTLRSKLVWAFVMILLLPSLSIGAISYNTARAKVQEEMFASASGKLAVLNETINQMIGATEKNVDFLADQLPAGNIGPVQGNEDPFVRAVLDAYKQKHDDVELASVGTDQGVYVNAPKSAVNPADYDPRKRPWYISASENKEKPTIISPYISSNTGNVVVSVAQTTKDGHGVVSVSLSLKALSDLVNSTKIGTKGYVYVLDKSNKFIVHPNEEAGSEATASPYPDIFEQKQGSLAYASTDGSKQHAFITTNEKTGWVLVGVIDDSEVSAAAQPIWYKTLLVVSIAFAISALIITYMIRSITRPLKQLVAASEEISHGNLTLELTNISNDELGQLSSSFNRMTQALHAVIGDVNSTAMQLAESSEQLSTNASETSKASEQVALITEESANGIEKQAVSLQHTAQQIKELSAGVHLITASTQQVSSAAQQATGLVRTGTAKIQSAVTDMKDVSNYVQNFAGTAQRLGDHSVAIGHFVSTITGLASQTNLLALNAAIEAARAGEHGRGFAIVASEVGKLAEQSGNSAKHIAELVQAIRQEIDEVIVSVNSGVAKMDDGIRSVQTADEAFLNINAAIDDLTSQVEGIAAASEQMSASTVEVVQAIQFVSEVSERNAAGTESISASTEEQVASIEEIASSAEELAHLAQNLQTLVVRFKI</sequence>
<dbReference type="CDD" id="cd18773">
    <property type="entry name" value="PDC1_HK_sensor"/>
    <property type="match status" value="1"/>
</dbReference>
<dbReference type="InterPro" id="IPR004089">
    <property type="entry name" value="MCPsignal_dom"/>
</dbReference>
<dbReference type="SMART" id="SM00304">
    <property type="entry name" value="HAMP"/>
    <property type="match status" value="1"/>
</dbReference>